<feature type="compositionally biased region" description="Acidic residues" evidence="6">
    <location>
        <begin position="364"/>
        <end position="400"/>
    </location>
</feature>
<evidence type="ECO:0000256" key="1">
    <source>
        <dbReference type="ARBA" id="ARBA00004123"/>
    </source>
</evidence>
<evidence type="ECO:0000256" key="6">
    <source>
        <dbReference type="SAM" id="MobiDB-lite"/>
    </source>
</evidence>
<feature type="region of interest" description="Disordered" evidence="6">
    <location>
        <begin position="588"/>
        <end position="652"/>
    </location>
</feature>
<dbReference type="AlphaFoldDB" id="A0A5E8BFJ1"/>
<dbReference type="Pfam" id="PF09368">
    <property type="entry name" value="Sas10"/>
    <property type="match status" value="1"/>
</dbReference>
<dbReference type="RefSeq" id="XP_031853355.1">
    <property type="nucleotide sequence ID" value="XM_031997464.1"/>
</dbReference>
<feature type="compositionally biased region" description="Basic and acidic residues" evidence="6">
    <location>
        <begin position="533"/>
        <end position="560"/>
    </location>
</feature>
<feature type="compositionally biased region" description="Basic residues" evidence="6">
    <location>
        <begin position="595"/>
        <end position="609"/>
    </location>
</feature>
<comment type="subcellular location">
    <subcellularLocation>
        <location evidence="1">Nucleus</location>
    </subcellularLocation>
</comment>
<feature type="compositionally biased region" description="Acidic residues" evidence="6">
    <location>
        <begin position="313"/>
        <end position="327"/>
    </location>
</feature>
<evidence type="ECO:0000256" key="2">
    <source>
        <dbReference type="ARBA" id="ARBA00010979"/>
    </source>
</evidence>
<dbReference type="PANTHER" id="PTHR13237:SF8">
    <property type="entry name" value="SOMETHING ABOUT SILENCING PROTEIN 10"/>
    <property type="match status" value="1"/>
</dbReference>
<feature type="region of interest" description="Disordered" evidence="6">
    <location>
        <begin position="448"/>
        <end position="572"/>
    </location>
</feature>
<feature type="domain" description="Sas10 C-terminal" evidence="7">
    <location>
        <begin position="576"/>
        <end position="650"/>
    </location>
</feature>
<feature type="compositionally biased region" description="Basic and acidic residues" evidence="6">
    <location>
        <begin position="463"/>
        <end position="505"/>
    </location>
</feature>
<dbReference type="GeneID" id="43581564"/>
<reference evidence="8 9" key="1">
    <citation type="submission" date="2019-09" db="EMBL/GenBank/DDBJ databases">
        <authorList>
            <person name="Brejova B."/>
        </authorList>
    </citation>
    <scope>NUCLEOTIDE SEQUENCE [LARGE SCALE GENOMIC DNA]</scope>
</reference>
<dbReference type="Proteomes" id="UP000398389">
    <property type="component" value="Unassembled WGS sequence"/>
</dbReference>
<protein>
    <recommendedName>
        <fullName evidence="7">Sas10 C-terminal domain-containing protein</fullName>
    </recommendedName>
</protein>
<dbReference type="GO" id="GO:0032040">
    <property type="term" value="C:small-subunit processome"/>
    <property type="evidence" value="ECO:0007669"/>
    <property type="project" value="TreeGrafter"/>
</dbReference>
<keyword evidence="5" id="KW-0175">Coiled coil</keyword>
<feature type="compositionally biased region" description="Acidic residues" evidence="6">
    <location>
        <begin position="290"/>
        <end position="303"/>
    </location>
</feature>
<evidence type="ECO:0000256" key="3">
    <source>
        <dbReference type="ARBA" id="ARBA00022553"/>
    </source>
</evidence>
<feature type="region of interest" description="Disordered" evidence="6">
    <location>
        <begin position="136"/>
        <end position="180"/>
    </location>
</feature>
<dbReference type="InterPro" id="IPR007146">
    <property type="entry name" value="Sas10/Utp3/C1D"/>
</dbReference>
<feature type="compositionally biased region" description="Basic and acidic residues" evidence="6">
    <location>
        <begin position="138"/>
        <end position="166"/>
    </location>
</feature>
<feature type="region of interest" description="Disordered" evidence="6">
    <location>
        <begin position="289"/>
        <end position="436"/>
    </location>
</feature>
<keyword evidence="9" id="KW-1185">Reference proteome</keyword>
<sequence>MPRRRAQQPENDLGMEPDEVESFHNAREQNLREKASKSKAARFGYRDDDNGMSDEEVMAIKRASDAESDDEEFYGGVENDGKDEELDWGTKRDTYYGADEAGNEEDAKMEEEEALRLQKKHLSSMKKSDFFEEDDFKEWEKSAKENENATAHELEDGEDESVRRVLESLPTQDPSKLSDKDRKQLLETLYPEATPLAEEFTSLSQILQELKKVIREKQEKSAQSTEDKINLIKHAALSAYLGTLNTYFALFIVNVSGEEKINLKEHPVMEGILQGRQLWNSVKGLKVVGEDDDEESEDSEMSSDEQTTFSDKEGDEVSSEDEADIFDTDALVKSAKKVRRKKEEKSNKDDSESDFGEDFTGFYDNDDDSDEEVAGSSEELVEENEEEEERGSDYDSDLELEFPMVEDRKVNKTKAKKHNPADDYGESAIINDADLDDKLQRKRNLRYYTSKIDQAAKKTRSKLTGDSDLPYRERLAERERRLAEQARLRGLKSEKGDDEAERFSDNDDEGGEDNQHKIKKSKKQSKEEDEADAYYHEVKKQAEERKQSRREAHAKAEKAAKQGKLGKMLNDENLDEEGKRALTFQILKNKGISSGKKKKEKRNSRVNKRAKYEKAQKKLKSVRRVYEQATSSYSGEQTGIKKNISRSVKFSS</sequence>
<comment type="similarity">
    <text evidence="2">Belongs to the SAS10 family.</text>
</comment>
<evidence type="ECO:0000313" key="9">
    <source>
        <dbReference type="Proteomes" id="UP000398389"/>
    </source>
</evidence>
<keyword evidence="3" id="KW-0597">Phosphoprotein</keyword>
<dbReference type="PANTHER" id="PTHR13237">
    <property type="entry name" value="SOMETHING ABOUT SILENCING PROTEIN 10-RELATED"/>
    <property type="match status" value="1"/>
</dbReference>
<dbReference type="EMBL" id="CABVLU010000002">
    <property type="protein sequence ID" value="VVT50404.1"/>
    <property type="molecule type" value="Genomic_DNA"/>
</dbReference>
<gene>
    <name evidence="8" type="ORF">SAPINGB_P002746</name>
</gene>
<dbReference type="InterPro" id="IPR018972">
    <property type="entry name" value="Sas10_C_dom"/>
</dbReference>
<feature type="compositionally biased region" description="Basic and acidic residues" evidence="6">
    <location>
        <begin position="341"/>
        <end position="350"/>
    </location>
</feature>
<dbReference type="GO" id="GO:0000462">
    <property type="term" value="P:maturation of SSU-rRNA from tricistronic rRNA transcript (SSU-rRNA, 5.8S rRNA, LSU-rRNA)"/>
    <property type="evidence" value="ECO:0007669"/>
    <property type="project" value="TreeGrafter"/>
</dbReference>
<feature type="region of interest" description="Disordered" evidence="6">
    <location>
        <begin position="1"/>
        <end position="20"/>
    </location>
</feature>
<evidence type="ECO:0000256" key="4">
    <source>
        <dbReference type="ARBA" id="ARBA00023242"/>
    </source>
</evidence>
<proteinExistence type="inferred from homology"/>
<evidence type="ECO:0000259" key="7">
    <source>
        <dbReference type="Pfam" id="PF09368"/>
    </source>
</evidence>
<name>A0A5E8BFJ1_9ASCO</name>
<accession>A0A5E8BFJ1</accession>
<evidence type="ECO:0000313" key="8">
    <source>
        <dbReference type="EMBL" id="VVT50404.1"/>
    </source>
</evidence>
<dbReference type="OrthoDB" id="1924577at2759"/>
<feature type="compositionally biased region" description="Acidic residues" evidence="6">
    <location>
        <begin position="101"/>
        <end position="113"/>
    </location>
</feature>
<feature type="compositionally biased region" description="Polar residues" evidence="6">
    <location>
        <begin position="628"/>
        <end position="637"/>
    </location>
</feature>
<evidence type="ECO:0000256" key="5">
    <source>
        <dbReference type="SAM" id="Coils"/>
    </source>
</evidence>
<feature type="coiled-coil region" evidence="5">
    <location>
        <begin position="200"/>
        <end position="227"/>
    </location>
</feature>
<keyword evidence="4" id="KW-0539">Nucleus</keyword>
<dbReference type="Pfam" id="PF04000">
    <property type="entry name" value="Sas10_Utp3"/>
    <property type="match status" value="1"/>
</dbReference>
<organism evidence="8 9">
    <name type="scientific">Magnusiomyces paraingens</name>
    <dbReference type="NCBI Taxonomy" id="2606893"/>
    <lineage>
        <taxon>Eukaryota</taxon>
        <taxon>Fungi</taxon>
        <taxon>Dikarya</taxon>
        <taxon>Ascomycota</taxon>
        <taxon>Saccharomycotina</taxon>
        <taxon>Dipodascomycetes</taxon>
        <taxon>Dipodascales</taxon>
        <taxon>Dipodascaceae</taxon>
        <taxon>Magnusiomyces</taxon>
    </lineage>
</organism>
<feature type="region of interest" description="Disordered" evidence="6">
    <location>
        <begin position="28"/>
        <end position="114"/>
    </location>
</feature>